<keyword evidence="7" id="KW-0812">Transmembrane</keyword>
<dbReference type="GO" id="GO:0006935">
    <property type="term" value="P:chemotaxis"/>
    <property type="evidence" value="ECO:0007669"/>
    <property type="project" value="InterPro"/>
</dbReference>
<dbReference type="Pfam" id="PF00672">
    <property type="entry name" value="HAMP"/>
    <property type="match status" value="1"/>
</dbReference>
<evidence type="ECO:0000313" key="11">
    <source>
        <dbReference type="EMBL" id="WBA09123.1"/>
    </source>
</evidence>
<proteinExistence type="inferred from homology"/>
<keyword evidence="7" id="KW-0472">Membrane</keyword>
<dbReference type="InterPro" id="IPR003660">
    <property type="entry name" value="HAMP_dom"/>
</dbReference>
<dbReference type="SMART" id="SM00283">
    <property type="entry name" value="MA"/>
    <property type="match status" value="1"/>
</dbReference>
<dbReference type="EMBL" id="CP114588">
    <property type="protein sequence ID" value="WBA09123.1"/>
    <property type="molecule type" value="Genomic_DNA"/>
</dbReference>
<gene>
    <name evidence="11" type="ORF">N8M53_02550</name>
</gene>
<dbReference type="Gene3D" id="1.10.287.950">
    <property type="entry name" value="Methyl-accepting chemotaxis protein"/>
    <property type="match status" value="1"/>
</dbReference>
<evidence type="ECO:0000259" key="8">
    <source>
        <dbReference type="PROSITE" id="PS50111"/>
    </source>
</evidence>
<dbReference type="PROSITE" id="PS50885">
    <property type="entry name" value="HAMP"/>
    <property type="match status" value="1"/>
</dbReference>
<feature type="domain" description="T-SNARE coiled-coil homology" evidence="9">
    <location>
        <begin position="524"/>
        <end position="586"/>
    </location>
</feature>
<feature type="domain" description="HAMP" evidence="10">
    <location>
        <begin position="279"/>
        <end position="332"/>
    </location>
</feature>
<dbReference type="Pfam" id="PF00015">
    <property type="entry name" value="MCPsignal"/>
    <property type="match status" value="1"/>
</dbReference>
<dbReference type="Proteomes" id="UP001164748">
    <property type="component" value="Chromosome"/>
</dbReference>
<evidence type="ECO:0000256" key="3">
    <source>
        <dbReference type="ARBA" id="ARBA00023224"/>
    </source>
</evidence>
<dbReference type="SUPFAM" id="SSF58104">
    <property type="entry name" value="Methyl-accepting chemotaxis protein (MCP) signaling domain"/>
    <property type="match status" value="1"/>
</dbReference>
<dbReference type="PRINTS" id="PR00260">
    <property type="entry name" value="CHEMTRNSDUCR"/>
</dbReference>
<keyword evidence="2" id="KW-0997">Cell inner membrane</keyword>
<comment type="subcellular location">
    <subcellularLocation>
        <location evidence="1">Cell inner membrane</location>
        <topology evidence="1">Multi-pass membrane protein</topology>
    </subcellularLocation>
</comment>
<dbReference type="SMART" id="SM00304">
    <property type="entry name" value="HAMP"/>
    <property type="match status" value="1"/>
</dbReference>
<organism evidence="11 12">
    <name type="scientific">Salinivibrio kushneri</name>
    <dbReference type="NCBI Taxonomy" id="1908198"/>
    <lineage>
        <taxon>Bacteria</taxon>
        <taxon>Pseudomonadati</taxon>
        <taxon>Pseudomonadota</taxon>
        <taxon>Gammaproteobacteria</taxon>
        <taxon>Vibrionales</taxon>
        <taxon>Vibrionaceae</taxon>
        <taxon>Salinivibrio</taxon>
    </lineage>
</organism>
<protein>
    <submittedName>
        <fullName evidence="11">Methyl-accepting chemotaxis protein</fullName>
    </submittedName>
</protein>
<evidence type="ECO:0000256" key="5">
    <source>
        <dbReference type="PROSITE-ProRule" id="PRU00284"/>
    </source>
</evidence>
<dbReference type="PANTHER" id="PTHR32089:SF120">
    <property type="entry name" value="METHYL-ACCEPTING CHEMOTAXIS PROTEIN TLPQ"/>
    <property type="match status" value="1"/>
</dbReference>
<feature type="compositionally biased region" description="Basic and acidic residues" evidence="6">
    <location>
        <begin position="511"/>
        <end position="520"/>
    </location>
</feature>
<evidence type="ECO:0000313" key="12">
    <source>
        <dbReference type="Proteomes" id="UP001164748"/>
    </source>
</evidence>
<dbReference type="GO" id="GO:0004888">
    <property type="term" value="F:transmembrane signaling receptor activity"/>
    <property type="evidence" value="ECO:0007669"/>
    <property type="project" value="InterPro"/>
</dbReference>
<evidence type="ECO:0000256" key="2">
    <source>
        <dbReference type="ARBA" id="ARBA00022519"/>
    </source>
</evidence>
<dbReference type="CDD" id="cd11386">
    <property type="entry name" value="MCP_signal"/>
    <property type="match status" value="1"/>
</dbReference>
<feature type="region of interest" description="Disordered" evidence="6">
    <location>
        <begin position="503"/>
        <end position="526"/>
    </location>
</feature>
<dbReference type="InterPro" id="IPR004090">
    <property type="entry name" value="Chemotax_Me-accpt_rcpt"/>
</dbReference>
<keyword evidence="2" id="KW-1003">Cell membrane</keyword>
<dbReference type="PANTHER" id="PTHR32089">
    <property type="entry name" value="METHYL-ACCEPTING CHEMOTAXIS PROTEIN MCPB"/>
    <property type="match status" value="1"/>
</dbReference>
<reference evidence="11" key="1">
    <citation type="submission" date="2022-09" db="EMBL/GenBank/DDBJ databases">
        <authorList>
            <person name="Li Z.-J."/>
        </authorList>
    </citation>
    <scope>NUCLEOTIDE SEQUENCE</scope>
    <source>
        <strain evidence="11">TGB11</strain>
    </source>
</reference>
<evidence type="ECO:0000259" key="10">
    <source>
        <dbReference type="PROSITE" id="PS50885"/>
    </source>
</evidence>
<dbReference type="PROSITE" id="PS50192">
    <property type="entry name" value="T_SNARE"/>
    <property type="match status" value="1"/>
</dbReference>
<sequence length="610" mass="67480">MNIKQKLLSLTVMSVLALLAVAAVAWKAETRLQKMHTQLTTVSDLEVILLNLRRNEKDFLARMDPKYLSRFDNNVDAFNQLLSDFRARSASLGLQTATIDKVKSAMKGYANGFRDLSKGYQTLGLTPEQGIRGQMQNASNKMVAASKNDIVLESSARLLAADAKLFVQSSNLDYIDEYQSQMQELEDYLRGDLLALFQAHQAQVDKIVAQKKTLGLAADKGLLGQIRGKTHQVEEMFDVLSQEYEQAVEQALRQTVTFTGSVVVILALMMTVISLWMNRGIQQRIYRFSEQMAAITQQRDLTLRADEDGRDEISLMAKDVNQMLTSVQQMVVDVSRAVQALNQSAEQVESRTEETGAAMATQLDETTHAATAMNEMESTIRDIAGNTDQAADNARTSLSRAENGQKVVDDTKAMIMTLAETLSNTSNEVLELSKLSETIGSVLDVIKDISEQTNLLALNAAIEAARAGEQGRGFAVVADEVRQLATRTRESTDEISGIITSLQEQTQSVSERMEQSREDGETSVGKVEAASQELSQIMEDMQNIMDMSTHIATAIEQQSSVAKEVNQNVHNIQDIAQNSTERANQNREAAHKVAEEAAHLERAVREFKSE</sequence>
<dbReference type="RefSeq" id="WP_269579373.1">
    <property type="nucleotide sequence ID" value="NZ_CP114588.1"/>
</dbReference>
<dbReference type="GO" id="GO:0007165">
    <property type="term" value="P:signal transduction"/>
    <property type="evidence" value="ECO:0007669"/>
    <property type="project" value="UniProtKB-KW"/>
</dbReference>
<comment type="similarity">
    <text evidence="4">Belongs to the methyl-accepting chemotaxis (MCP) protein family.</text>
</comment>
<dbReference type="GO" id="GO:0005886">
    <property type="term" value="C:plasma membrane"/>
    <property type="evidence" value="ECO:0007669"/>
    <property type="project" value="UniProtKB-SubCell"/>
</dbReference>
<evidence type="ECO:0000256" key="4">
    <source>
        <dbReference type="ARBA" id="ARBA00029447"/>
    </source>
</evidence>
<dbReference type="PROSITE" id="PS50111">
    <property type="entry name" value="CHEMOTAXIS_TRANSDUC_2"/>
    <property type="match status" value="1"/>
</dbReference>
<dbReference type="FunFam" id="1.10.287.950:FF:000001">
    <property type="entry name" value="Methyl-accepting chemotaxis sensory transducer"/>
    <property type="match status" value="1"/>
</dbReference>
<accession>A0AA47LRA6</accession>
<feature type="transmembrane region" description="Helical" evidence="7">
    <location>
        <begin position="256"/>
        <end position="277"/>
    </location>
</feature>
<name>A0AA47LRA6_9GAMM</name>
<keyword evidence="3 5" id="KW-0807">Transducer</keyword>
<evidence type="ECO:0000256" key="6">
    <source>
        <dbReference type="SAM" id="MobiDB-lite"/>
    </source>
</evidence>
<evidence type="ECO:0000259" key="9">
    <source>
        <dbReference type="PROSITE" id="PS50192"/>
    </source>
</evidence>
<dbReference type="InterPro" id="IPR004089">
    <property type="entry name" value="MCPsignal_dom"/>
</dbReference>
<feature type="domain" description="Methyl-accepting transducer" evidence="8">
    <location>
        <begin position="337"/>
        <end position="573"/>
    </location>
</feature>
<dbReference type="InterPro" id="IPR000727">
    <property type="entry name" value="T_SNARE_dom"/>
</dbReference>
<evidence type="ECO:0000256" key="7">
    <source>
        <dbReference type="SAM" id="Phobius"/>
    </source>
</evidence>
<evidence type="ECO:0000256" key="1">
    <source>
        <dbReference type="ARBA" id="ARBA00004429"/>
    </source>
</evidence>
<dbReference type="AlphaFoldDB" id="A0AA47LRA6"/>
<keyword evidence="7" id="KW-1133">Transmembrane helix</keyword>